<comment type="caution">
    <text evidence="2">The sequence shown here is derived from an EMBL/GenBank/DDBJ whole genome shotgun (WGS) entry which is preliminary data.</text>
</comment>
<evidence type="ECO:0000256" key="1">
    <source>
        <dbReference type="SAM" id="MobiDB-lite"/>
    </source>
</evidence>
<feature type="compositionally biased region" description="Basic and acidic residues" evidence="1">
    <location>
        <begin position="216"/>
        <end position="232"/>
    </location>
</feature>
<accession>A0ABQ5I2B1</accession>
<dbReference type="EMBL" id="BQNB010020210">
    <property type="protein sequence ID" value="GJT93518.1"/>
    <property type="molecule type" value="Genomic_DNA"/>
</dbReference>
<keyword evidence="3" id="KW-1185">Reference proteome</keyword>
<name>A0ABQ5I2B1_9ASTR</name>
<evidence type="ECO:0008006" key="4">
    <source>
        <dbReference type="Google" id="ProtNLM"/>
    </source>
</evidence>
<gene>
    <name evidence="2" type="ORF">Tco_1082363</name>
</gene>
<reference evidence="2" key="2">
    <citation type="submission" date="2022-01" db="EMBL/GenBank/DDBJ databases">
        <authorList>
            <person name="Yamashiro T."/>
            <person name="Shiraishi A."/>
            <person name="Satake H."/>
            <person name="Nakayama K."/>
        </authorList>
    </citation>
    <scope>NUCLEOTIDE SEQUENCE</scope>
</reference>
<protein>
    <recommendedName>
        <fullName evidence="4">CCT domain-containing protein</fullName>
    </recommendedName>
</protein>
<reference evidence="2" key="1">
    <citation type="journal article" date="2022" name="Int. J. Mol. Sci.">
        <title>Draft Genome of Tanacetum Coccineum: Genomic Comparison of Closely Related Tanacetum-Family Plants.</title>
        <authorList>
            <person name="Yamashiro T."/>
            <person name="Shiraishi A."/>
            <person name="Nakayama K."/>
            <person name="Satake H."/>
        </authorList>
    </citation>
    <scope>NUCLEOTIDE SEQUENCE</scope>
</reference>
<dbReference type="Proteomes" id="UP001151760">
    <property type="component" value="Unassembled WGS sequence"/>
</dbReference>
<feature type="region of interest" description="Disordered" evidence="1">
    <location>
        <begin position="216"/>
        <end position="245"/>
    </location>
</feature>
<evidence type="ECO:0000313" key="2">
    <source>
        <dbReference type="EMBL" id="GJT93518.1"/>
    </source>
</evidence>
<proteinExistence type="predicted"/>
<sequence length="255" mass="28853">MNQEPEMNEGAPDQYDMWPSNKSFVTKELCVALSRISGISDYDLRLEDYLFNVPEPIIEQPLVTLDNMTSAMSMIMCGEEDIPQEIKYTDIESLQTEDVMSNAFYEYNDIFSNDSSSPSRVLYSNSIIMDENLQPQGKMIKSMSSDSLTVDGAHVRLSSAHFTEMELKKVHGMRRAFSEGYIKPQLSSDHATETRMQKLSRYRDKKTKRNFGRKIKEGVGGRSTTDQRKIINNEDDGDGDGAGDRPAWLVAVDMG</sequence>
<evidence type="ECO:0000313" key="3">
    <source>
        <dbReference type="Proteomes" id="UP001151760"/>
    </source>
</evidence>
<organism evidence="2 3">
    <name type="scientific">Tanacetum coccineum</name>
    <dbReference type="NCBI Taxonomy" id="301880"/>
    <lineage>
        <taxon>Eukaryota</taxon>
        <taxon>Viridiplantae</taxon>
        <taxon>Streptophyta</taxon>
        <taxon>Embryophyta</taxon>
        <taxon>Tracheophyta</taxon>
        <taxon>Spermatophyta</taxon>
        <taxon>Magnoliopsida</taxon>
        <taxon>eudicotyledons</taxon>
        <taxon>Gunneridae</taxon>
        <taxon>Pentapetalae</taxon>
        <taxon>asterids</taxon>
        <taxon>campanulids</taxon>
        <taxon>Asterales</taxon>
        <taxon>Asteraceae</taxon>
        <taxon>Asteroideae</taxon>
        <taxon>Anthemideae</taxon>
        <taxon>Anthemidinae</taxon>
        <taxon>Tanacetum</taxon>
    </lineage>
</organism>